<evidence type="ECO:0000313" key="1">
    <source>
        <dbReference type="EMBL" id="KAK3053305.1"/>
    </source>
</evidence>
<proteinExistence type="predicted"/>
<gene>
    <name evidence="1" type="ORF">LTR09_005474</name>
</gene>
<keyword evidence="2" id="KW-1185">Reference proteome</keyword>
<dbReference type="Proteomes" id="UP001271007">
    <property type="component" value="Unassembled WGS sequence"/>
</dbReference>
<accession>A0AAJ0DMX6</accession>
<organism evidence="1 2">
    <name type="scientific">Extremus antarcticus</name>
    <dbReference type="NCBI Taxonomy" id="702011"/>
    <lineage>
        <taxon>Eukaryota</taxon>
        <taxon>Fungi</taxon>
        <taxon>Dikarya</taxon>
        <taxon>Ascomycota</taxon>
        <taxon>Pezizomycotina</taxon>
        <taxon>Dothideomycetes</taxon>
        <taxon>Dothideomycetidae</taxon>
        <taxon>Mycosphaerellales</taxon>
        <taxon>Extremaceae</taxon>
        <taxon>Extremus</taxon>
    </lineage>
</organism>
<dbReference type="AlphaFoldDB" id="A0AAJ0DMX6"/>
<reference evidence="1" key="1">
    <citation type="submission" date="2023-04" db="EMBL/GenBank/DDBJ databases">
        <title>Black Yeasts Isolated from many extreme environments.</title>
        <authorList>
            <person name="Coleine C."/>
            <person name="Stajich J.E."/>
            <person name="Selbmann L."/>
        </authorList>
    </citation>
    <scope>NUCLEOTIDE SEQUENCE</scope>
    <source>
        <strain evidence="1">CCFEE 5312</strain>
    </source>
</reference>
<evidence type="ECO:0000313" key="2">
    <source>
        <dbReference type="Proteomes" id="UP001271007"/>
    </source>
</evidence>
<comment type="caution">
    <text evidence="1">The sequence shown here is derived from an EMBL/GenBank/DDBJ whole genome shotgun (WGS) entry which is preliminary data.</text>
</comment>
<sequence>MQLPPQANPADPGRFAQVLIHVEKNNIWPALKTILCSTLITQVVNNAYCWAYGKKFNVGTDSTPRRIPGATAGGQIYIYAADGVTATGFFEMDVVGQ</sequence>
<protein>
    <submittedName>
        <fullName evidence="1">Uncharacterized protein</fullName>
    </submittedName>
</protein>
<dbReference type="EMBL" id="JAWDJX010000016">
    <property type="protein sequence ID" value="KAK3053305.1"/>
    <property type="molecule type" value="Genomic_DNA"/>
</dbReference>
<name>A0AAJ0DMX6_9PEZI</name>